<name>A0A8S1GMA0_9PELO</name>
<accession>A0A8S1GMA0</accession>
<feature type="compositionally biased region" description="Basic and acidic residues" evidence="13">
    <location>
        <begin position="445"/>
        <end position="468"/>
    </location>
</feature>
<comment type="caution">
    <text evidence="15">The sequence shown here is derived from an EMBL/GenBank/DDBJ whole genome shotgun (WGS) entry which is preliminary data.</text>
</comment>
<dbReference type="EC" id="2.1.1.360" evidence="2 11"/>
<evidence type="ECO:0000256" key="5">
    <source>
        <dbReference type="ARBA" id="ARBA00022679"/>
    </source>
</evidence>
<evidence type="ECO:0000256" key="11">
    <source>
        <dbReference type="RuleBase" id="RU271113"/>
    </source>
</evidence>
<dbReference type="GO" id="GO:0032259">
    <property type="term" value="P:methylation"/>
    <property type="evidence" value="ECO:0007669"/>
    <property type="project" value="UniProtKB-KW"/>
</dbReference>
<keyword evidence="6 11" id="KW-0949">S-adenosyl-L-methionine</keyword>
<evidence type="ECO:0000256" key="8">
    <source>
        <dbReference type="ARBA" id="ARBA00023242"/>
    </source>
</evidence>
<feature type="region of interest" description="Disordered" evidence="13">
    <location>
        <begin position="814"/>
        <end position="878"/>
    </location>
</feature>
<dbReference type="AlphaFoldDB" id="A0A8S1GMA0"/>
<dbReference type="InterPro" id="IPR030445">
    <property type="entry name" value="H3-K79_meTrfase"/>
</dbReference>
<dbReference type="GO" id="GO:0140956">
    <property type="term" value="F:histone H3K79 trimethyltransferase activity"/>
    <property type="evidence" value="ECO:0007669"/>
    <property type="project" value="UniProtKB-EC"/>
</dbReference>
<keyword evidence="4 11" id="KW-0489">Methyltransferase</keyword>
<keyword evidence="8 11" id="KW-0539">Nucleus</keyword>
<feature type="coiled-coil region" evidence="12">
    <location>
        <begin position="610"/>
        <end position="644"/>
    </location>
</feature>
<keyword evidence="7 11" id="KW-0156">Chromatin regulator</keyword>
<dbReference type="Gene3D" id="3.40.50.150">
    <property type="entry name" value="Vaccinia Virus protein VP39"/>
    <property type="match status" value="1"/>
</dbReference>
<evidence type="ECO:0000256" key="6">
    <source>
        <dbReference type="ARBA" id="ARBA00022691"/>
    </source>
</evidence>
<keyword evidence="5 11" id="KW-0808">Transferase</keyword>
<dbReference type="GO" id="GO:0006281">
    <property type="term" value="P:DNA repair"/>
    <property type="evidence" value="ECO:0007669"/>
    <property type="project" value="TreeGrafter"/>
</dbReference>
<evidence type="ECO:0000313" key="16">
    <source>
        <dbReference type="Proteomes" id="UP000835052"/>
    </source>
</evidence>
<feature type="compositionally biased region" description="Basic and acidic residues" evidence="13">
    <location>
        <begin position="403"/>
        <end position="413"/>
    </location>
</feature>
<proteinExistence type="inferred from homology"/>
<dbReference type="InterPro" id="IPR025789">
    <property type="entry name" value="DOT1_dom"/>
</dbReference>
<dbReference type="GO" id="GO:0035097">
    <property type="term" value="C:histone methyltransferase complex"/>
    <property type="evidence" value="ECO:0007669"/>
    <property type="project" value="UniProtKB-ARBA"/>
</dbReference>
<reference evidence="15" key="1">
    <citation type="submission" date="2020-10" db="EMBL/GenBank/DDBJ databases">
        <authorList>
            <person name="Kikuchi T."/>
        </authorList>
    </citation>
    <scope>NUCLEOTIDE SEQUENCE</scope>
    <source>
        <strain evidence="15">NKZ352</strain>
    </source>
</reference>
<protein>
    <recommendedName>
        <fullName evidence="3 11">Histone-lysine N-methyltransferase, H3 lysine-79 specific</fullName>
        <ecNumber evidence="2 11">2.1.1.360</ecNumber>
    </recommendedName>
    <alternativeName>
        <fullName evidence="9 11">Histone H3-K79 methyltransferase</fullName>
    </alternativeName>
</protein>
<evidence type="ECO:0000256" key="7">
    <source>
        <dbReference type="ARBA" id="ARBA00022853"/>
    </source>
</evidence>
<dbReference type="OrthoDB" id="443402at2759"/>
<comment type="miscellaneous">
    <text evidence="11">In contrast to other lysine histone methyltransferases, it does not contain a SET domain, suggesting the existence of another mechanism for methylation of lysine residues of histones.</text>
</comment>
<comment type="similarity">
    <text evidence="11">Belongs to the class I-like SAM-binding methyltransferase superfamily. DOT1 family.</text>
</comment>
<feature type="region of interest" description="Disordered" evidence="13">
    <location>
        <begin position="754"/>
        <end position="801"/>
    </location>
</feature>
<feature type="compositionally biased region" description="Low complexity" evidence="13">
    <location>
        <begin position="863"/>
        <end position="878"/>
    </location>
</feature>
<evidence type="ECO:0000256" key="12">
    <source>
        <dbReference type="SAM" id="Coils"/>
    </source>
</evidence>
<evidence type="ECO:0000256" key="4">
    <source>
        <dbReference type="ARBA" id="ARBA00022603"/>
    </source>
</evidence>
<evidence type="ECO:0000313" key="15">
    <source>
        <dbReference type="EMBL" id="CAD6184405.1"/>
    </source>
</evidence>
<evidence type="ECO:0000256" key="13">
    <source>
        <dbReference type="SAM" id="MobiDB-lite"/>
    </source>
</evidence>
<dbReference type="PROSITE" id="PS51569">
    <property type="entry name" value="DOT1"/>
    <property type="match status" value="1"/>
</dbReference>
<feature type="compositionally biased region" description="Low complexity" evidence="13">
    <location>
        <begin position="833"/>
        <end position="854"/>
    </location>
</feature>
<comment type="function">
    <text evidence="11">Histone methyltransferase that specifically trimethylates histone H3 to form H3K79me3. This methylation is required for telomere silencing and for the pachytene checkpoint during the meiotic cell cycle by allowing the recruitment of RAD9 to double strand breaks. Nucleosomes are preferred as substrate compared to free histone.</text>
</comment>
<dbReference type="PANTHER" id="PTHR21451:SF0">
    <property type="entry name" value="HISTONE-LYSINE N-METHYLTRANSFERASE, H3 LYSINE-79 SPECIFIC"/>
    <property type="match status" value="1"/>
</dbReference>
<dbReference type="EMBL" id="CAJGYM010000001">
    <property type="protein sequence ID" value="CAD6184405.1"/>
    <property type="molecule type" value="Genomic_DNA"/>
</dbReference>
<dbReference type="Gene3D" id="1.10.260.60">
    <property type="match status" value="1"/>
</dbReference>
<dbReference type="Proteomes" id="UP000835052">
    <property type="component" value="Unassembled WGS sequence"/>
</dbReference>
<evidence type="ECO:0000256" key="1">
    <source>
        <dbReference type="ARBA" id="ARBA00004123"/>
    </source>
</evidence>
<sequence>MGDLNARTEALLVNALLEPLERAQSTSSTIRSGSSDGDEIIKLCPVVKGGHWLRFEWCNMHTNIVNVVVDIVRRMKDQLENLNTVMKNDVEKVDRKDFASLNAFTSKYNKAASAVRKLNAGSVHHELGDWRLSYCTPQIAQIIGGYAFDCAVKQARALNNHYEPFSSEVYGETSLEQMSLIVEQLKLGPDDVFVDLGSGVGNLVTFVAAMANVKKSVGIEIALLPSTLAVQLQGYFEQFMAHFGKSYSPFELHKGDFLDEKFNDLLTKEATVIFINNYAFVPQLESKIKTNVIMELADGVRIVSTKKYATGSKEINQRMMTDVEAMLDVENLNTVDAPASWTPRNVPYFLHTVNRGKIEKYFEKMRGNGTESGTRRRGKDSKSSSSSSREGSHLNAQTAQSDGKAEAKEDVAGEHPFGPTTRNKWKAYVSSMDEKKPKSSTGSPRSEEPDRDFYPLEKKARKQAEKKEKQRRSNATTPRLHKRKVSSESPSRNSGGDALARKSVESTSRSDAVLGSEDRCSPRKNLHISPETMSTIDVMHEMIVSPPRHSTSDDIASGQFIRVGIDGVPIHPPKENPMNRPTFMIPPTDPLYDCIVGLYLGLKEQGIKAKEASEEYKAELRKDIEREQARRAELQESCREIQAQIDICLQSGVSHLKERLAELDMSGVQEVSELLYGSKQIVAQHKELTQRVSKEEALNAVEEAKLRSKGPLGDKLVDNIHMIPDSEATGDRYGAHISMILGNENQVVPHVANSSFDEPMDITPPQGEILPRRNRPRQRPGATGKRSGRSEEHNEEEDRQIRIFVQQALKVENMAKEKERRARGSGGTGGGSASERGSTRRSVVQGTAAAAVVVDPSLHRSGPLLPSSALPPSNSFNN</sequence>
<keyword evidence="12" id="KW-0175">Coiled coil</keyword>
<dbReference type="FunFam" id="3.40.50.150:FF:000033">
    <property type="entry name" value="Histone-lysine N-methyltransferase, H3 lysine-79 specific"/>
    <property type="match status" value="1"/>
</dbReference>
<dbReference type="GO" id="GO:0000077">
    <property type="term" value="P:DNA damage checkpoint signaling"/>
    <property type="evidence" value="ECO:0007669"/>
    <property type="project" value="TreeGrafter"/>
</dbReference>
<keyword evidence="16" id="KW-1185">Reference proteome</keyword>
<comment type="catalytic activity">
    <reaction evidence="10 11">
        <text>L-lysyl(79)-[histone H3] + 3 S-adenosyl-L-methionine = N(6),N(6),N(6)-trimethyl-L-lysyl(79)-[histone H3] + 3 S-adenosyl-L-homocysteine + 3 H(+)</text>
        <dbReference type="Rhea" id="RHEA:60328"/>
        <dbReference type="Rhea" id="RHEA-COMP:15549"/>
        <dbReference type="Rhea" id="RHEA-COMP:15552"/>
        <dbReference type="ChEBI" id="CHEBI:15378"/>
        <dbReference type="ChEBI" id="CHEBI:29969"/>
        <dbReference type="ChEBI" id="CHEBI:57856"/>
        <dbReference type="ChEBI" id="CHEBI:59789"/>
        <dbReference type="ChEBI" id="CHEBI:61961"/>
        <dbReference type="EC" id="2.1.1.360"/>
    </reaction>
</comment>
<evidence type="ECO:0000256" key="2">
    <source>
        <dbReference type="ARBA" id="ARBA00012190"/>
    </source>
</evidence>
<dbReference type="PANTHER" id="PTHR21451">
    <property type="entry name" value="HISTONE H3 METHYLTRANSFERASE"/>
    <property type="match status" value="1"/>
</dbReference>
<organism evidence="15 16">
    <name type="scientific">Caenorhabditis auriculariae</name>
    <dbReference type="NCBI Taxonomy" id="2777116"/>
    <lineage>
        <taxon>Eukaryota</taxon>
        <taxon>Metazoa</taxon>
        <taxon>Ecdysozoa</taxon>
        <taxon>Nematoda</taxon>
        <taxon>Chromadorea</taxon>
        <taxon>Rhabditida</taxon>
        <taxon>Rhabditina</taxon>
        <taxon>Rhabditomorpha</taxon>
        <taxon>Rhabditoidea</taxon>
        <taxon>Rhabditidae</taxon>
        <taxon>Peloderinae</taxon>
        <taxon>Caenorhabditis</taxon>
    </lineage>
</organism>
<evidence type="ECO:0000256" key="3">
    <source>
        <dbReference type="ARBA" id="ARBA00020987"/>
    </source>
</evidence>
<feature type="domain" description="DOT1" evidence="14">
    <location>
        <begin position="46"/>
        <end position="366"/>
    </location>
</feature>
<dbReference type="SUPFAM" id="SSF53335">
    <property type="entry name" value="S-adenosyl-L-methionine-dependent methyltransferases"/>
    <property type="match status" value="1"/>
</dbReference>
<dbReference type="InterPro" id="IPR029063">
    <property type="entry name" value="SAM-dependent_MTases_sf"/>
</dbReference>
<evidence type="ECO:0000256" key="9">
    <source>
        <dbReference type="ARBA" id="ARBA00029821"/>
    </source>
</evidence>
<feature type="region of interest" description="Disordered" evidence="13">
    <location>
        <begin position="365"/>
        <end position="531"/>
    </location>
</feature>
<evidence type="ECO:0000256" key="10">
    <source>
        <dbReference type="ARBA" id="ARBA00047770"/>
    </source>
</evidence>
<gene>
    <name evidence="15" type="ORF">CAUJ_LOCUS324</name>
</gene>
<comment type="subcellular location">
    <subcellularLocation>
        <location evidence="1 11">Nucleus</location>
    </subcellularLocation>
</comment>
<evidence type="ECO:0000259" key="14">
    <source>
        <dbReference type="PROSITE" id="PS51569"/>
    </source>
</evidence>
<dbReference type="Pfam" id="PF08123">
    <property type="entry name" value="DOT1"/>
    <property type="match status" value="1"/>
</dbReference>